<proteinExistence type="predicted"/>
<evidence type="ECO:0000313" key="3">
    <source>
        <dbReference type="Proteomes" id="UP001521785"/>
    </source>
</evidence>
<gene>
    <name evidence="2" type="ORF">SLS60_010880</name>
</gene>
<reference evidence="2 3" key="1">
    <citation type="submission" date="2024-02" db="EMBL/GenBank/DDBJ databases">
        <title>De novo assembly and annotation of 12 fungi associated with fruit tree decline syndrome in Ontario, Canada.</title>
        <authorList>
            <person name="Sulman M."/>
            <person name="Ellouze W."/>
            <person name="Ilyukhin E."/>
        </authorList>
    </citation>
    <scope>NUCLEOTIDE SEQUENCE [LARGE SCALE GENOMIC DNA]</scope>
    <source>
        <strain evidence="2 3">M42-189</strain>
    </source>
</reference>
<feature type="region of interest" description="Disordered" evidence="1">
    <location>
        <begin position="658"/>
        <end position="682"/>
    </location>
</feature>
<evidence type="ECO:0000313" key="2">
    <source>
        <dbReference type="EMBL" id="KAL1593272.1"/>
    </source>
</evidence>
<evidence type="ECO:0000256" key="1">
    <source>
        <dbReference type="SAM" id="MobiDB-lite"/>
    </source>
</evidence>
<dbReference type="Proteomes" id="UP001521785">
    <property type="component" value="Unassembled WGS sequence"/>
</dbReference>
<feature type="compositionally biased region" description="Basic residues" evidence="1">
    <location>
        <begin position="1"/>
        <end position="13"/>
    </location>
</feature>
<feature type="region of interest" description="Disordered" evidence="1">
    <location>
        <begin position="262"/>
        <end position="337"/>
    </location>
</feature>
<protein>
    <recommendedName>
        <fullName evidence="4">Ubiquitinyl hydrolase 1</fullName>
    </recommendedName>
</protein>
<sequence>MPPKRKQPPRKKKPIQEQDDDVPEEADNLRPERANDAKVSVSAAKATRITREKNVRWARPRMRHWTALKKFAPVLFRRSWNQLQKAGIDSFDGPQLPSPLYEKKEGDAFSKDKDGLFDSHGISQVLGDFYDSLWKAEGNYLEDVANEDAGLLGFQGRGPILLEGENLDGEIRATLKQPEEEEQTASLHIIRRTAPEDTSAEHFLVIPPATTVIVNGTAYQNNVEPTGGDEDNIHVGPLDDFAIIELLQTPIFLWKNAKSVRSEATGKVPKTSKNREINTEGATTTVIFVPSEADESTHPSNDGGAVNGHQSRDPPNTNVGPNNGLADSANGQQATGSNTRASLEDIINPVLLAISKLQQDKSTGFCMELDNILLRPGQPWVLPIRLFEATVLIVLQCAKVGEGLKISIDVLDPLEWNSDRDSREDVWNAASGGDILQRWMAGIGLDPQEIRHALPDSAQWVDSPVALNENEASAITILNAWALAMGFKLNPGWTPPISRARFFREAERLFELARAGRGFSWEIVFQFFTEHRFVINTHPPKLDRRFDLNTFSIKHLKKTQINTQQENDKRIRSLRTVENWGTLYQDERTKSKQRSRLSPIELSGSRRHHYAEFPSDTQSKDFKDGIVRDLIERGLWRRHLNDEELEWIHSSTPKLPYLKRRSFDTPNDPHSNPEPKRRRTLPSYLRHEVARDTSDFSEKHNPCGYLAERLKHFSRFPWLETVRRPKDIDRHRVFNSVAAVVQAVGHAEGAYRSLECIDNSVLSKFFDDEASGELDFGNTMRYNGGHVLLLPWESRTRAIATPGNNALRSVLVVVQPPRLTESRASRRSSRLQQFSIQVIDHAPWLSDRDERDLSYHHLLSFLQFNRADIEGDRLTWITGPPPPNDDVWYLNYYTILNAWAIALDLELDPAFRPRDDFFIQAEQLVTIVLKGLADWKLIWSFLRCHKFVQGNLISSERRLNRTVAESLLDRSRVSFRAEDRDSWTELEDFSVRMPKLLFRGIPISELDQKELGNRMDELEENELEENDGEDKRSEDPCSAFRQKFKTVVKGNEAKINELRRSLSSKEDKRKHDEKLMLHAKYASHGVDAVTLAITKNQNITEGFGYVPAVIMEAIRQRVSPGSAEEELPIADVSAMDEDAVKQVIRFSRPMIVVVNLAYHTMLVVVQYDEKQELEITALDSRPWTLNKKGRNDVHRTALELLQLNWKDEEYDQLLKKRKANSKDTIPTHTTWIPCANQTTDLTCGYHTVFNGWAVALGLELNPRFLREWDKVFTTQAQNILCVAILGKASSELIHSFLECIGFVMPKQTIDEHKKFQHTTRTDDENQLNESLKELSALETAHWSQFASAARANELRKISQLNRVRFPNGRARRHDATWSSDAWETMYKPFIKDVADACQATMDLMILDNNRLTYALRMYSKGFAESAANSLKTLEMVCNGFWKSETKAQSDGTASMIRRFHDYIQLDTLEPSFIQARPDMVRNEHSEYLSKLLNRKEPHKVADDELVVLGIAAVVQAIDKQQADQQVDQSRQSFSGGFALTSVDIQLVRAGLPGNVARPRRCWLLPYLFASGKRAHDFLAVLQEEQSDSSNTRQFCVYFLDSHPQLWDRVQESRLDIFKQVKAVAHSLNWTSQRNSDNRIKFRSKPRYVRVAQQKGGKACPYHTIMNAWILALGLTPNVKPRFDFAENGVLISELRQMVRFALAGLLDWKTLVAWMFARDLTVEKEIDKVSLDRRFDATIEQTNTERLKDNLEAIIDVDDVPLEFATEEQIPYIHSNNVDFTRPSWQIEEPA</sequence>
<dbReference type="EMBL" id="JAKJXO020000019">
    <property type="protein sequence ID" value="KAL1593272.1"/>
    <property type="molecule type" value="Genomic_DNA"/>
</dbReference>
<feature type="region of interest" description="Disordered" evidence="1">
    <location>
        <begin position="1"/>
        <end position="45"/>
    </location>
</feature>
<evidence type="ECO:0008006" key="4">
    <source>
        <dbReference type="Google" id="ProtNLM"/>
    </source>
</evidence>
<keyword evidence="3" id="KW-1185">Reference proteome</keyword>
<organism evidence="2 3">
    <name type="scientific">Paraconiothyrium brasiliense</name>
    <dbReference type="NCBI Taxonomy" id="300254"/>
    <lineage>
        <taxon>Eukaryota</taxon>
        <taxon>Fungi</taxon>
        <taxon>Dikarya</taxon>
        <taxon>Ascomycota</taxon>
        <taxon>Pezizomycotina</taxon>
        <taxon>Dothideomycetes</taxon>
        <taxon>Pleosporomycetidae</taxon>
        <taxon>Pleosporales</taxon>
        <taxon>Massarineae</taxon>
        <taxon>Didymosphaeriaceae</taxon>
        <taxon>Paraconiothyrium</taxon>
    </lineage>
</organism>
<feature type="compositionally biased region" description="Basic and acidic residues" evidence="1">
    <location>
        <begin position="27"/>
        <end position="36"/>
    </location>
</feature>
<accession>A0ABR3QM96</accession>
<comment type="caution">
    <text evidence="2">The sequence shown here is derived from an EMBL/GenBank/DDBJ whole genome shotgun (WGS) entry which is preliminary data.</text>
</comment>
<feature type="compositionally biased region" description="Acidic residues" evidence="1">
    <location>
        <begin position="17"/>
        <end position="26"/>
    </location>
</feature>
<name>A0ABR3QM96_9PLEO</name>